<evidence type="ECO:0000259" key="3">
    <source>
        <dbReference type="Pfam" id="PF22898"/>
    </source>
</evidence>
<dbReference type="EMBL" id="KN716193">
    <property type="protein sequence ID" value="KJH51010.1"/>
    <property type="molecule type" value="Genomic_DNA"/>
</dbReference>
<dbReference type="GO" id="GO:0030246">
    <property type="term" value="F:carbohydrate binding"/>
    <property type="evidence" value="ECO:0007669"/>
    <property type="project" value="InterPro"/>
</dbReference>
<keyword evidence="2" id="KW-0472">Membrane</keyword>
<keyword evidence="2" id="KW-1133">Transmembrane helix</keyword>
<protein>
    <recommendedName>
        <fullName evidence="9">Cna protein B-type domain protein</fullName>
    </recommendedName>
</protein>
<reference evidence="8" key="2">
    <citation type="journal article" date="2016" name="Sci. Rep.">
        <title>Dictyocaulus viviparus genome, variome and transcriptome elucidate lungworm biology and support future intervention.</title>
        <authorList>
            <person name="McNulty S.N."/>
            <person name="Strube C."/>
            <person name="Rosa B.A."/>
            <person name="Martin J.C."/>
            <person name="Tyagi R."/>
            <person name="Choi Y.J."/>
            <person name="Wang Q."/>
            <person name="Hallsworth Pepin K."/>
            <person name="Zhang X."/>
            <person name="Ozersky P."/>
            <person name="Wilson R.K."/>
            <person name="Sternberg P.W."/>
            <person name="Gasser R.B."/>
            <person name="Mitreva M."/>
        </authorList>
    </citation>
    <scope>NUCLEOTIDE SEQUENCE [LARGE SCALE GENOMIC DNA]</scope>
    <source>
        <strain evidence="8">HannoverDv2000</strain>
    </source>
</reference>
<dbReference type="Proteomes" id="UP000053766">
    <property type="component" value="Unassembled WGS sequence"/>
</dbReference>
<gene>
    <name evidence="7" type="ORF">DICVIV_02868</name>
</gene>
<dbReference type="InterPro" id="IPR055075">
    <property type="entry name" value="NOMO-like_N"/>
</dbReference>
<dbReference type="Gene3D" id="2.60.40.1120">
    <property type="entry name" value="Carboxypeptidase-like, regulatory domain"/>
    <property type="match status" value="1"/>
</dbReference>
<evidence type="ECO:0000259" key="6">
    <source>
        <dbReference type="Pfam" id="PF23194"/>
    </source>
</evidence>
<evidence type="ECO:0000259" key="4">
    <source>
        <dbReference type="Pfam" id="PF22904"/>
    </source>
</evidence>
<organism evidence="7 8">
    <name type="scientific">Dictyocaulus viviparus</name>
    <name type="common">Bovine lungworm</name>
    <dbReference type="NCBI Taxonomy" id="29172"/>
    <lineage>
        <taxon>Eukaryota</taxon>
        <taxon>Metazoa</taxon>
        <taxon>Ecdysozoa</taxon>
        <taxon>Nematoda</taxon>
        <taxon>Chromadorea</taxon>
        <taxon>Rhabditida</taxon>
        <taxon>Rhabditina</taxon>
        <taxon>Rhabditomorpha</taxon>
        <taxon>Strongyloidea</taxon>
        <taxon>Metastrongylidae</taxon>
        <taxon>Dictyocaulus</taxon>
    </lineage>
</organism>
<feature type="transmembrane region" description="Helical" evidence="2">
    <location>
        <begin position="649"/>
        <end position="679"/>
    </location>
</feature>
<feature type="domain" description="NOMO-like N-terminal beta-sandwich" evidence="3">
    <location>
        <begin position="1"/>
        <end position="46"/>
    </location>
</feature>
<dbReference type="Pfam" id="PF23141">
    <property type="entry name" value="Ig_NOMO"/>
    <property type="match status" value="1"/>
</dbReference>
<evidence type="ECO:0000259" key="5">
    <source>
        <dbReference type="Pfam" id="PF23141"/>
    </source>
</evidence>
<evidence type="ECO:0000313" key="7">
    <source>
        <dbReference type="EMBL" id="KJH51010.1"/>
    </source>
</evidence>
<accession>A0A0D8Y2S6</accession>
<keyword evidence="8" id="KW-1185">Reference proteome</keyword>
<dbReference type="GO" id="GO:0005789">
    <property type="term" value="C:endoplasmic reticulum membrane"/>
    <property type="evidence" value="ECO:0007669"/>
    <property type="project" value="TreeGrafter"/>
</dbReference>
<dbReference type="OrthoDB" id="10263633at2759"/>
<dbReference type="InterPro" id="IPR055074">
    <property type="entry name" value="NOMO1-3_2nd"/>
</dbReference>
<evidence type="ECO:0000313" key="8">
    <source>
        <dbReference type="Proteomes" id="UP000053766"/>
    </source>
</evidence>
<sequence length="709" mass="77991">MIPVYNKGHYSIKLSAPEGWYFDPEIVHLNLDGINDPCTKNQDINFLLTGFSIYGVVDDGSGSGPSGLPLTLKLDGKVVDSTLTTDGGKYSFKAGAGMYEVSTGEDSSVCISHGKAFVEVNNAPVLVKPNLRISGYQVIVDIVNSNKPLPNARVVLYSDHQLELDDCKEMASVVRDMEKAKFICNAGVTLDDGVVNIPCLSNGVYFVEAQYNTDEVQFLFTPVRHKLIMENRAAKLSFSVTGFTARGRVVVNNKGFPGAQVIINGQQAAETDANGYYTLHTLTEGNVEITARAPHTQFSVEKTVLVLPNIQIGDVKVESFDVCGTVERNSHETTASMLVLKRANSSETILIQPASDGKFCKMVSPAKYSISPSDLSTTLTPRSLEIDLTTSYVLDLHFTHFKTDAVVVVNCIGTCETLSVSLLQGVEVQDTVHGKDEFIFKNIGPGAYQVRINEGDRACWEERELPLFIDKVRPQPLHFVQSGFTSIIKLSHPADLKWSHNEKKQLRGDVNAPAGISTVCTPVQGRYNVKVKSCMKFDPQQFDIIDAKISGFINSTDGSGFIVKVKSGSRERDVSVLANGFFSFYEPLTYNGDIVVRPHSTTHLFEPPTIVLHYKGECEENVLTFVATKGNFIDGSILPAVSGVKVRHYISVLVLVIFHIAILLILLRSLFILVIRLFINNVITIMTTFCYKLHFRSQVNTGVIVVLNL</sequence>
<dbReference type="InterPro" id="IPR051417">
    <property type="entry name" value="SDr/BOS_complex"/>
</dbReference>
<proteinExistence type="predicted"/>
<evidence type="ECO:0000256" key="2">
    <source>
        <dbReference type="SAM" id="Phobius"/>
    </source>
</evidence>
<feature type="domain" description="NOMO second beta-sandwich" evidence="4">
    <location>
        <begin position="49"/>
        <end position="133"/>
    </location>
</feature>
<dbReference type="PANTHER" id="PTHR23303:SF14">
    <property type="entry name" value="BOS COMPLEX SUBUNIT NOMO1-RELATED"/>
    <property type="match status" value="1"/>
</dbReference>
<reference evidence="7 8" key="1">
    <citation type="submission" date="2013-11" db="EMBL/GenBank/DDBJ databases">
        <title>Draft genome of the bovine lungworm Dictyocaulus viviparus.</title>
        <authorList>
            <person name="Mitreva M."/>
        </authorList>
    </citation>
    <scope>NUCLEOTIDE SEQUENCE [LARGE SCALE GENOMIC DNA]</scope>
    <source>
        <strain evidence="7 8">HannoverDv2000</strain>
    </source>
</reference>
<evidence type="ECO:0008006" key="9">
    <source>
        <dbReference type="Google" id="ProtNLM"/>
    </source>
</evidence>
<dbReference type="Pfam" id="PF22904">
    <property type="entry name" value="NOMO1-like_2nd"/>
    <property type="match status" value="1"/>
</dbReference>
<evidence type="ECO:0000256" key="1">
    <source>
        <dbReference type="ARBA" id="ARBA00022729"/>
    </source>
</evidence>
<dbReference type="STRING" id="29172.A0A0D8Y2S6"/>
<name>A0A0D8Y2S6_DICVI</name>
<feature type="domain" description="NOMO fifth transthyretin-like" evidence="6">
    <location>
        <begin position="321"/>
        <end position="398"/>
    </location>
</feature>
<dbReference type="AlphaFoldDB" id="A0A0D8Y2S6"/>
<keyword evidence="1" id="KW-0732">Signal</keyword>
<dbReference type="InterPro" id="IPR056190">
    <property type="entry name" value="NOMO_5th"/>
</dbReference>
<dbReference type="PANTHER" id="PTHR23303">
    <property type="entry name" value="CARBOXYPEPTIDASE REGULATORY REGION-CONTAINING"/>
    <property type="match status" value="1"/>
</dbReference>
<dbReference type="InterPro" id="IPR056319">
    <property type="entry name" value="NOMO_7th"/>
</dbReference>
<feature type="domain" description="NOMO seventh transthyretin-like" evidence="5">
    <location>
        <begin position="488"/>
        <end position="544"/>
    </location>
</feature>
<dbReference type="Pfam" id="PF23194">
    <property type="entry name" value="NOMO_5th"/>
    <property type="match status" value="1"/>
</dbReference>
<keyword evidence="2" id="KW-0812">Transmembrane</keyword>
<dbReference type="Pfam" id="PF22898">
    <property type="entry name" value="NOMO1-like_1st"/>
    <property type="match status" value="1"/>
</dbReference>
<dbReference type="SUPFAM" id="SSF49452">
    <property type="entry name" value="Starch-binding domain-like"/>
    <property type="match status" value="1"/>
</dbReference>
<dbReference type="InterPro" id="IPR013784">
    <property type="entry name" value="Carb-bd-like_fold"/>
</dbReference>